<comment type="subcellular location">
    <subcellularLocation>
        <location evidence="1">Membrane</location>
        <topology evidence="1">Multi-pass membrane protein</topology>
    </subcellularLocation>
</comment>
<organism evidence="7">
    <name type="scientific">Aureoumbra lagunensis</name>
    <dbReference type="NCBI Taxonomy" id="44058"/>
    <lineage>
        <taxon>Eukaryota</taxon>
        <taxon>Sar</taxon>
        <taxon>Stramenopiles</taxon>
        <taxon>Ochrophyta</taxon>
        <taxon>Pelagophyceae</taxon>
        <taxon>Pelagomonadales</taxon>
        <taxon>Aureoumbra</taxon>
    </lineage>
</organism>
<evidence type="ECO:0000256" key="4">
    <source>
        <dbReference type="ARBA" id="ARBA00022989"/>
    </source>
</evidence>
<feature type="transmembrane region" description="Helical" evidence="6">
    <location>
        <begin position="143"/>
        <end position="159"/>
    </location>
</feature>
<evidence type="ECO:0000256" key="5">
    <source>
        <dbReference type="ARBA" id="ARBA00023136"/>
    </source>
</evidence>
<evidence type="ECO:0000256" key="3">
    <source>
        <dbReference type="ARBA" id="ARBA00022692"/>
    </source>
</evidence>
<reference evidence="7" key="1">
    <citation type="submission" date="2021-01" db="EMBL/GenBank/DDBJ databases">
        <authorList>
            <person name="Corre E."/>
            <person name="Pelletier E."/>
            <person name="Niang G."/>
            <person name="Scheremetjew M."/>
            <person name="Finn R."/>
            <person name="Kale V."/>
            <person name="Holt S."/>
            <person name="Cochrane G."/>
            <person name="Meng A."/>
            <person name="Brown T."/>
            <person name="Cohen L."/>
        </authorList>
    </citation>
    <scope>NUCLEOTIDE SEQUENCE</scope>
    <source>
        <strain evidence="7">CCMP1510</strain>
    </source>
</reference>
<dbReference type="Pfam" id="PF05216">
    <property type="entry name" value="UNC-50"/>
    <property type="match status" value="1"/>
</dbReference>
<name>A0A7S3JRA7_9STRA</name>
<evidence type="ECO:0000256" key="2">
    <source>
        <dbReference type="ARBA" id="ARBA00006293"/>
    </source>
</evidence>
<evidence type="ECO:0000313" key="7">
    <source>
        <dbReference type="EMBL" id="CAE0360160.1"/>
    </source>
</evidence>
<dbReference type="InterPro" id="IPR007881">
    <property type="entry name" value="UNC-50"/>
</dbReference>
<dbReference type="PANTHER" id="PTHR12841">
    <property type="entry name" value="PROTEIN UNC-50 HOMOLOG"/>
    <property type="match status" value="1"/>
</dbReference>
<feature type="transmembrane region" description="Helical" evidence="6">
    <location>
        <begin position="179"/>
        <end position="205"/>
    </location>
</feature>
<feature type="transmembrane region" description="Helical" evidence="6">
    <location>
        <begin position="90"/>
        <end position="109"/>
    </location>
</feature>
<evidence type="ECO:0000256" key="1">
    <source>
        <dbReference type="ARBA" id="ARBA00004141"/>
    </source>
</evidence>
<gene>
    <name evidence="7" type="ORF">ALAG00032_LOCUS889</name>
</gene>
<dbReference type="GO" id="GO:0000139">
    <property type="term" value="C:Golgi membrane"/>
    <property type="evidence" value="ECO:0007669"/>
    <property type="project" value="TreeGrafter"/>
</dbReference>
<accession>A0A7S3JRA7</accession>
<proteinExistence type="inferred from homology"/>
<evidence type="ECO:0008006" key="8">
    <source>
        <dbReference type="Google" id="ProtNLM"/>
    </source>
</evidence>
<comment type="similarity">
    <text evidence="2">Belongs to the unc-50 family.</text>
</comment>
<sequence length="291" mass="33949">MMLPSGDLPLRRIHYDRVEEDWSVELNKILSDVIPYLKPYLRRSLHPRQMDFETAVVEMLSLLFGYQSRVFEQAYYRKQTKGRRARDDPAFCLCQIGFLAVAMLAFGISLRARRLFTYIYLFSVRSFYLNSFIYFYFQAAIGAHWFFGGILVATVHTLLANRHLTAAASNHENEHSVEWLYAFDIHCNAFFLYFTIAYVGHFFFLPLVLAHSFFAMLLANVIHTTAFASYFYLTYLGFRALPFLHDTEHFLWPVLLAIFFFVFSILFGLFFGIKLNASVLAIDILIAPLTY</sequence>
<feature type="transmembrane region" description="Helical" evidence="6">
    <location>
        <begin position="217"/>
        <end position="238"/>
    </location>
</feature>
<keyword evidence="5 6" id="KW-0472">Membrane</keyword>
<dbReference type="AlphaFoldDB" id="A0A7S3JRA7"/>
<protein>
    <recommendedName>
        <fullName evidence="8">UNC-50 family protein</fullName>
    </recommendedName>
</protein>
<evidence type="ECO:0000256" key="6">
    <source>
        <dbReference type="SAM" id="Phobius"/>
    </source>
</evidence>
<keyword evidence="4 6" id="KW-1133">Transmembrane helix</keyword>
<keyword evidence="3 6" id="KW-0812">Transmembrane</keyword>
<dbReference type="EMBL" id="HBIJ01001197">
    <property type="protein sequence ID" value="CAE0360160.1"/>
    <property type="molecule type" value="Transcribed_RNA"/>
</dbReference>
<feature type="transmembrane region" description="Helical" evidence="6">
    <location>
        <begin position="250"/>
        <end position="273"/>
    </location>
</feature>
<dbReference type="PANTHER" id="PTHR12841:SF6">
    <property type="entry name" value="PROTEIN UNC-50 HOMOLOG"/>
    <property type="match status" value="1"/>
</dbReference>